<dbReference type="SUPFAM" id="SSF52540">
    <property type="entry name" value="P-loop containing nucleoside triphosphate hydrolases"/>
    <property type="match status" value="1"/>
</dbReference>
<dbReference type="PANTHER" id="PTHR11669">
    <property type="entry name" value="REPLICATION FACTOR C / DNA POLYMERASE III GAMMA-TAU SUBUNIT"/>
    <property type="match status" value="1"/>
</dbReference>
<dbReference type="InterPro" id="IPR008921">
    <property type="entry name" value="DNA_pol3_clamp-load_cplx_C"/>
</dbReference>
<dbReference type="Gene3D" id="1.10.8.60">
    <property type="match status" value="1"/>
</dbReference>
<evidence type="ECO:0000256" key="2">
    <source>
        <dbReference type="ARBA" id="ARBA00049244"/>
    </source>
</evidence>
<organism evidence="5 6">
    <name type="scientific">Candidatus Roizmanbacteria bacterium RIFCSPHIGHO2_12_FULL_44_10</name>
    <dbReference type="NCBI Taxonomy" id="1802054"/>
    <lineage>
        <taxon>Bacteria</taxon>
        <taxon>Candidatus Roizmaniibacteriota</taxon>
    </lineage>
</organism>
<dbReference type="InterPro" id="IPR003593">
    <property type="entry name" value="AAA+_ATPase"/>
</dbReference>
<evidence type="ECO:0000256" key="1">
    <source>
        <dbReference type="ARBA" id="ARBA00022932"/>
    </source>
</evidence>
<dbReference type="InterPro" id="IPR001270">
    <property type="entry name" value="ClpA/B"/>
</dbReference>
<comment type="caution">
    <text evidence="5">The sequence shown here is derived from an EMBL/GenBank/DDBJ whole genome shotgun (WGS) entry which is preliminary data.</text>
</comment>
<keyword evidence="3" id="KW-0067">ATP-binding</keyword>
<dbReference type="Proteomes" id="UP000179024">
    <property type="component" value="Unassembled WGS sequence"/>
</dbReference>
<accession>A0A1F7I6I1</accession>
<comment type="function">
    <text evidence="3">DNA polymerase III is a complex, multichain enzyme responsible for most of the replicative synthesis in bacteria. This DNA polymerase also exhibits 3' to 5' exonuclease activity.</text>
</comment>
<evidence type="ECO:0000256" key="3">
    <source>
        <dbReference type="RuleBase" id="RU364063"/>
    </source>
</evidence>
<protein>
    <recommendedName>
        <fullName evidence="3">DNA polymerase III subunit gamma/tau</fullName>
        <ecNumber evidence="3">2.7.7.7</ecNumber>
    </recommendedName>
</protein>
<dbReference type="Gene3D" id="3.40.50.300">
    <property type="entry name" value="P-loop containing nucleotide triphosphate hydrolases"/>
    <property type="match status" value="1"/>
</dbReference>
<reference evidence="5 6" key="1">
    <citation type="journal article" date="2016" name="Nat. Commun.">
        <title>Thousands of microbial genomes shed light on interconnected biogeochemical processes in an aquifer system.</title>
        <authorList>
            <person name="Anantharaman K."/>
            <person name="Brown C.T."/>
            <person name="Hug L.A."/>
            <person name="Sharon I."/>
            <person name="Castelle C.J."/>
            <person name="Probst A.J."/>
            <person name="Thomas B.C."/>
            <person name="Singh A."/>
            <person name="Wilkins M.J."/>
            <person name="Karaoz U."/>
            <person name="Brodie E.L."/>
            <person name="Williams K.H."/>
            <person name="Hubbard S.S."/>
            <person name="Banfield J.F."/>
        </authorList>
    </citation>
    <scope>NUCLEOTIDE SEQUENCE [LARGE SCALE GENOMIC DNA]</scope>
</reference>
<feature type="domain" description="AAA+ ATPase" evidence="4">
    <location>
        <begin position="32"/>
        <end position="163"/>
    </location>
</feature>
<comment type="similarity">
    <text evidence="3">Belongs to the DnaX/STICHEL family.</text>
</comment>
<dbReference type="InterPro" id="IPR050238">
    <property type="entry name" value="DNA_Rep/Repair_Clamp_Loader"/>
</dbReference>
<keyword evidence="3" id="KW-0235">DNA replication</keyword>
<dbReference type="NCBIfam" id="TIGR02397">
    <property type="entry name" value="dnaX_nterm"/>
    <property type="match status" value="1"/>
</dbReference>
<dbReference type="CDD" id="cd00009">
    <property type="entry name" value="AAA"/>
    <property type="match status" value="1"/>
</dbReference>
<evidence type="ECO:0000313" key="5">
    <source>
        <dbReference type="EMBL" id="OGK38973.1"/>
    </source>
</evidence>
<gene>
    <name evidence="3" type="primary">dnaX</name>
    <name evidence="5" type="ORF">A3F34_01025</name>
</gene>
<dbReference type="Pfam" id="PF13177">
    <property type="entry name" value="DNA_pol3_delta2"/>
    <property type="match status" value="1"/>
</dbReference>
<sequence length="332" mass="36794">MYYLKYRPQTIKELDSKSVRDQLAAVLQADPMPHAFLFSGPKGTGKTSTARIIAKVLNGEDNAQAITRGYSPDVIEIDAASHRKIDDIRGLIAELKFAPIVSPYKIYIIDEVHMLTKEAFNALLKSLEEPPPSTIFILATTEIEKLPKTIVSRCIQIIFSKAKTADLISMLDRIDSAEKLKLSKEAKEFIAQKADGSFRDAAKTLEMAVIQGDTSLGGMKQYLGISTSEQDLLTLIDKKDLKKSLEWIEAAAGSGNDFASLIESLMARLHQQLLKKNNIAVELETEYNFTIKEISRLISLLQKAYGQLKYSPIEALPLEVAIVEYVEGGVSI</sequence>
<dbReference type="PRINTS" id="PR00300">
    <property type="entry name" value="CLPPROTEASEA"/>
</dbReference>
<keyword evidence="3" id="KW-0547">Nucleotide-binding</keyword>
<dbReference type="GO" id="GO:0003887">
    <property type="term" value="F:DNA-directed DNA polymerase activity"/>
    <property type="evidence" value="ECO:0007669"/>
    <property type="project" value="UniProtKB-KW"/>
</dbReference>
<comment type="catalytic activity">
    <reaction evidence="2 3">
        <text>DNA(n) + a 2'-deoxyribonucleoside 5'-triphosphate = DNA(n+1) + diphosphate</text>
        <dbReference type="Rhea" id="RHEA:22508"/>
        <dbReference type="Rhea" id="RHEA-COMP:17339"/>
        <dbReference type="Rhea" id="RHEA-COMP:17340"/>
        <dbReference type="ChEBI" id="CHEBI:33019"/>
        <dbReference type="ChEBI" id="CHEBI:61560"/>
        <dbReference type="ChEBI" id="CHEBI:173112"/>
        <dbReference type="EC" id="2.7.7.7"/>
    </reaction>
</comment>
<dbReference type="SMART" id="SM00382">
    <property type="entry name" value="AAA"/>
    <property type="match status" value="1"/>
</dbReference>
<dbReference type="SUPFAM" id="SSF48019">
    <property type="entry name" value="post-AAA+ oligomerization domain-like"/>
    <property type="match status" value="1"/>
</dbReference>
<dbReference type="GO" id="GO:0009360">
    <property type="term" value="C:DNA polymerase III complex"/>
    <property type="evidence" value="ECO:0007669"/>
    <property type="project" value="InterPro"/>
</dbReference>
<proteinExistence type="inferred from homology"/>
<dbReference type="InterPro" id="IPR012763">
    <property type="entry name" value="DNA_pol_III_sug/sutau_N"/>
</dbReference>
<evidence type="ECO:0000313" key="6">
    <source>
        <dbReference type="Proteomes" id="UP000179024"/>
    </source>
</evidence>
<comment type="subunit">
    <text evidence="3">DNA polymerase III contains a core (composed of alpha, epsilon and theta chains) that associates with a tau subunit. This core dimerizes to form the POLIII' complex. PolIII' associates with the gamma complex (composed of gamma, delta, delta', psi and chi chains) and with the beta chain to form the complete DNA polymerase III complex.</text>
</comment>
<dbReference type="InterPro" id="IPR027417">
    <property type="entry name" value="P-loop_NTPase"/>
</dbReference>
<evidence type="ECO:0000259" key="4">
    <source>
        <dbReference type="SMART" id="SM00382"/>
    </source>
</evidence>
<dbReference type="GO" id="GO:0003677">
    <property type="term" value="F:DNA binding"/>
    <property type="evidence" value="ECO:0007669"/>
    <property type="project" value="InterPro"/>
</dbReference>
<dbReference type="EC" id="2.7.7.7" evidence="3"/>
<name>A0A1F7I6I1_9BACT</name>
<dbReference type="PANTHER" id="PTHR11669:SF0">
    <property type="entry name" value="PROTEIN STICHEL-LIKE 2"/>
    <property type="match status" value="1"/>
</dbReference>
<keyword evidence="3" id="KW-0548">Nucleotidyltransferase</keyword>
<dbReference type="GO" id="GO:0006261">
    <property type="term" value="P:DNA-templated DNA replication"/>
    <property type="evidence" value="ECO:0007669"/>
    <property type="project" value="TreeGrafter"/>
</dbReference>
<dbReference type="GO" id="GO:0005524">
    <property type="term" value="F:ATP binding"/>
    <property type="evidence" value="ECO:0007669"/>
    <property type="project" value="UniProtKB-KW"/>
</dbReference>
<dbReference type="EMBL" id="MGAE01000033">
    <property type="protein sequence ID" value="OGK38973.1"/>
    <property type="molecule type" value="Genomic_DNA"/>
</dbReference>
<keyword evidence="3" id="KW-0808">Transferase</keyword>
<dbReference type="AlphaFoldDB" id="A0A1F7I6I1"/>
<keyword evidence="1 3" id="KW-0239">DNA-directed DNA polymerase</keyword>